<dbReference type="PANTHER" id="PTHR45772:SF7">
    <property type="entry name" value="AMINO ACID ABC TRANSPORTER ATP-BINDING PROTEIN"/>
    <property type="match status" value="1"/>
</dbReference>
<proteinExistence type="predicted"/>
<comment type="caution">
    <text evidence="6">The sequence shown here is derived from an EMBL/GenBank/DDBJ whole genome shotgun (WGS) entry which is preliminary data.</text>
</comment>
<evidence type="ECO:0000256" key="1">
    <source>
        <dbReference type="ARBA" id="ARBA00022448"/>
    </source>
</evidence>
<dbReference type="Pfam" id="PF12399">
    <property type="entry name" value="BCA_ABC_TP_C"/>
    <property type="match status" value="1"/>
</dbReference>
<evidence type="ECO:0000256" key="4">
    <source>
        <dbReference type="ARBA" id="ARBA00022840"/>
    </source>
</evidence>
<evidence type="ECO:0000256" key="3">
    <source>
        <dbReference type="ARBA" id="ARBA00022741"/>
    </source>
</evidence>
<evidence type="ECO:0000256" key="2">
    <source>
        <dbReference type="ARBA" id="ARBA00022475"/>
    </source>
</evidence>
<keyword evidence="2" id="KW-1003">Cell membrane</keyword>
<sequence>MTAPLLELKGLAKRFGGLVAVNDLSFDVHAGEVVGLLGPNGSGKTTAMNLVSGALPLNAGEVRFQGKTISGLASHQIARLGVARTFQLVRVLGGMNCRDNVAAGLAFRPGGLHGRAAEHAAQLLLERVGLGAQAELAASELTYIDQKRLELARALALAPQLLLLDEWLAGLNPTELQQGIDLIRALQGEGMTILMVEHVMDAVHALCSRCVVMNTGAKIADGATREVLSDPRVIEAYLGSDDTQEAAHA</sequence>
<dbReference type="InterPro" id="IPR027417">
    <property type="entry name" value="P-loop_NTPase"/>
</dbReference>
<keyword evidence="3" id="KW-0547">Nucleotide-binding</keyword>
<dbReference type="SUPFAM" id="SSF52540">
    <property type="entry name" value="P-loop containing nucleoside triphosphate hydrolases"/>
    <property type="match status" value="1"/>
</dbReference>
<dbReference type="Pfam" id="PF00005">
    <property type="entry name" value="ABC_tran"/>
    <property type="match status" value="1"/>
</dbReference>
<dbReference type="GO" id="GO:0005524">
    <property type="term" value="F:ATP binding"/>
    <property type="evidence" value="ECO:0007669"/>
    <property type="project" value="UniProtKB-KW"/>
</dbReference>
<accession>A0ABT2PFX7</accession>
<dbReference type="EMBL" id="JAODYH010000001">
    <property type="protein sequence ID" value="MCT9809290.1"/>
    <property type="molecule type" value="Genomic_DNA"/>
</dbReference>
<dbReference type="PANTHER" id="PTHR45772">
    <property type="entry name" value="CONSERVED COMPONENT OF ABC TRANSPORTER FOR NATURAL AMINO ACIDS-RELATED"/>
    <property type="match status" value="1"/>
</dbReference>
<organism evidence="6 7">
    <name type="scientific">Acidovorax bellezanensis</name>
    <dbReference type="NCBI Taxonomy" id="2976702"/>
    <lineage>
        <taxon>Bacteria</taxon>
        <taxon>Pseudomonadati</taxon>
        <taxon>Pseudomonadota</taxon>
        <taxon>Betaproteobacteria</taxon>
        <taxon>Burkholderiales</taxon>
        <taxon>Comamonadaceae</taxon>
        <taxon>Acidovorax</taxon>
    </lineage>
</organism>
<feature type="domain" description="ABC transporter" evidence="5">
    <location>
        <begin position="6"/>
        <end position="240"/>
    </location>
</feature>
<dbReference type="Gene3D" id="3.40.50.300">
    <property type="entry name" value="P-loop containing nucleotide triphosphate hydrolases"/>
    <property type="match status" value="1"/>
</dbReference>
<evidence type="ECO:0000313" key="7">
    <source>
        <dbReference type="Proteomes" id="UP001525968"/>
    </source>
</evidence>
<dbReference type="InterPro" id="IPR051120">
    <property type="entry name" value="ABC_AA/LPS_Transport"/>
</dbReference>
<dbReference type="InterPro" id="IPR003593">
    <property type="entry name" value="AAA+_ATPase"/>
</dbReference>
<dbReference type="InterPro" id="IPR003439">
    <property type="entry name" value="ABC_transporter-like_ATP-bd"/>
</dbReference>
<dbReference type="SMART" id="SM00382">
    <property type="entry name" value="AAA"/>
    <property type="match status" value="1"/>
</dbReference>
<name>A0ABT2PFX7_9BURK</name>
<keyword evidence="1" id="KW-0813">Transport</keyword>
<protein>
    <submittedName>
        <fullName evidence="6">ATP-binding cassette domain-containing protein</fullName>
    </submittedName>
</protein>
<dbReference type="InterPro" id="IPR032823">
    <property type="entry name" value="BCA_ABC_TP_C"/>
</dbReference>
<dbReference type="PROSITE" id="PS50893">
    <property type="entry name" value="ABC_TRANSPORTER_2"/>
    <property type="match status" value="1"/>
</dbReference>
<keyword evidence="7" id="KW-1185">Reference proteome</keyword>
<gene>
    <name evidence="6" type="ORF">N0K08_01455</name>
</gene>
<reference evidence="6 7" key="1">
    <citation type="submission" date="2022-09" db="EMBL/GenBank/DDBJ databases">
        <title>Draft genome of isolate Be4.</title>
        <authorList>
            <person name="Sanchez-Castro I."/>
            <person name="Martinez-Rodriguez P."/>
            <person name="Descostes M."/>
            <person name="Merroun M."/>
        </authorList>
    </citation>
    <scope>NUCLEOTIDE SEQUENCE [LARGE SCALE GENOMIC DNA]</scope>
    <source>
        <strain evidence="6 7">Be4</strain>
    </source>
</reference>
<evidence type="ECO:0000259" key="5">
    <source>
        <dbReference type="PROSITE" id="PS50893"/>
    </source>
</evidence>
<dbReference type="Proteomes" id="UP001525968">
    <property type="component" value="Unassembled WGS sequence"/>
</dbReference>
<keyword evidence="4 6" id="KW-0067">ATP-binding</keyword>
<keyword evidence="2" id="KW-0472">Membrane</keyword>
<dbReference type="RefSeq" id="WP_261498211.1">
    <property type="nucleotide sequence ID" value="NZ_JAODYH010000001.1"/>
</dbReference>
<evidence type="ECO:0000313" key="6">
    <source>
        <dbReference type="EMBL" id="MCT9809290.1"/>
    </source>
</evidence>